<organism evidence="1">
    <name type="scientific">Mycetohabitans endofungorum</name>
    <dbReference type="NCBI Taxonomy" id="417203"/>
    <lineage>
        <taxon>Bacteria</taxon>
        <taxon>Pseudomonadati</taxon>
        <taxon>Pseudomonadota</taxon>
        <taxon>Betaproteobacteria</taxon>
        <taxon>Burkholderiales</taxon>
        <taxon>Burkholderiaceae</taxon>
        <taxon>Mycetohabitans</taxon>
    </lineage>
</organism>
<proteinExistence type="predicted"/>
<protein>
    <submittedName>
        <fullName evidence="1">Uncharacterized protein</fullName>
    </submittedName>
</protein>
<sequence length="38" mass="4202">MGGNKHPRSMTCILKAALARGVAVDMPTERTFDARRSR</sequence>
<dbReference type="EMBL" id="MN695285">
    <property type="protein sequence ID" value="QGY72830.1"/>
    <property type="molecule type" value="Genomic_DNA"/>
</dbReference>
<name>A0A6B9HDE7_9BURK</name>
<accession>A0A6B9HDE7</accession>
<reference evidence="1" key="1">
    <citation type="journal article" date="2020" name="ACS Chem. Biol.">
        <title>Genome Mining and Heterologous Expression Reveal Two Distinct Families of Lasso Peptides Highly Conserved in Endofungal Bacteria.</title>
        <authorList>
            <person name="Bratovanov E.V."/>
            <person name="Ishida K."/>
            <person name="Heinze B."/>
            <person name="Pidot S.J."/>
            <person name="Stinear T.P."/>
            <person name="Hegemann J.D."/>
            <person name="Marahiel M.A."/>
            <person name="Hertweck C."/>
        </authorList>
    </citation>
    <scope>NUCLEOTIDE SEQUENCE</scope>
    <source>
        <strain evidence="1">B5</strain>
    </source>
</reference>
<evidence type="ECO:0000313" key="1">
    <source>
        <dbReference type="EMBL" id="QGY72830.1"/>
    </source>
</evidence>
<dbReference type="AlphaFoldDB" id="A0A6B9HDE7"/>